<evidence type="ECO:0000256" key="1">
    <source>
        <dbReference type="ARBA" id="ARBA00022729"/>
    </source>
</evidence>
<comment type="caution">
    <text evidence="5">The sequence shown here is derived from an EMBL/GenBank/DDBJ whole genome shotgun (WGS) entry which is preliminary data.</text>
</comment>
<feature type="non-terminal residue" evidence="5">
    <location>
        <position position="1"/>
    </location>
</feature>
<dbReference type="EMBL" id="JAHRIN010000732">
    <property type="protein sequence ID" value="MEQ2191390.1"/>
    <property type="molecule type" value="Genomic_DNA"/>
</dbReference>
<feature type="compositionally biased region" description="Low complexity" evidence="3">
    <location>
        <begin position="193"/>
        <end position="207"/>
    </location>
</feature>
<name>A0ABV0Q6G8_9TELE</name>
<evidence type="ECO:0000313" key="5">
    <source>
        <dbReference type="EMBL" id="MEQ2191390.1"/>
    </source>
</evidence>
<dbReference type="PANTHER" id="PTHR14949:SF53">
    <property type="entry name" value="VON WILLEBRAND FACTOR D AND EGF DOMAIN-CONTAINING PROTEIN"/>
    <property type="match status" value="1"/>
</dbReference>
<feature type="region of interest" description="Disordered" evidence="3">
    <location>
        <begin position="223"/>
        <end position="244"/>
    </location>
</feature>
<dbReference type="InterPro" id="IPR058727">
    <property type="entry name" value="Helical_Vwde"/>
</dbReference>
<evidence type="ECO:0000256" key="2">
    <source>
        <dbReference type="ARBA" id="ARBA00023157"/>
    </source>
</evidence>
<keyword evidence="6" id="KW-1185">Reference proteome</keyword>
<dbReference type="Gene3D" id="2.60.120.260">
    <property type="entry name" value="Galactose-binding domain-like"/>
    <property type="match status" value="1"/>
</dbReference>
<evidence type="ECO:0000259" key="4">
    <source>
        <dbReference type="Pfam" id="PF26129"/>
    </source>
</evidence>
<dbReference type="Proteomes" id="UP001434883">
    <property type="component" value="Unassembled WGS sequence"/>
</dbReference>
<feature type="region of interest" description="Disordered" evidence="3">
    <location>
        <begin position="187"/>
        <end position="207"/>
    </location>
</feature>
<keyword evidence="2" id="KW-1015">Disulfide bond</keyword>
<keyword evidence="1" id="KW-0732">Signal</keyword>
<organism evidence="5 6">
    <name type="scientific">Xenoophorus captivus</name>
    <dbReference type="NCBI Taxonomy" id="1517983"/>
    <lineage>
        <taxon>Eukaryota</taxon>
        <taxon>Metazoa</taxon>
        <taxon>Chordata</taxon>
        <taxon>Craniata</taxon>
        <taxon>Vertebrata</taxon>
        <taxon>Euteleostomi</taxon>
        <taxon>Actinopterygii</taxon>
        <taxon>Neopterygii</taxon>
        <taxon>Teleostei</taxon>
        <taxon>Neoteleostei</taxon>
        <taxon>Acanthomorphata</taxon>
        <taxon>Ovalentaria</taxon>
        <taxon>Atherinomorphae</taxon>
        <taxon>Cyprinodontiformes</taxon>
        <taxon>Goodeidae</taxon>
        <taxon>Xenoophorus</taxon>
    </lineage>
</organism>
<evidence type="ECO:0000256" key="3">
    <source>
        <dbReference type="SAM" id="MobiDB-lite"/>
    </source>
</evidence>
<proteinExistence type="predicted"/>
<dbReference type="InterPro" id="IPR050969">
    <property type="entry name" value="Dev_Signal_Modulators"/>
</dbReference>
<accession>A0ABV0Q6G8</accession>
<dbReference type="PANTHER" id="PTHR14949">
    <property type="entry name" value="EGF-LIKE-DOMAIN, MULTIPLE 7, 8"/>
    <property type="match status" value="1"/>
</dbReference>
<evidence type="ECO:0000313" key="6">
    <source>
        <dbReference type="Proteomes" id="UP001434883"/>
    </source>
</evidence>
<feature type="domain" description="Vwde helical" evidence="4">
    <location>
        <begin position="238"/>
        <end position="324"/>
    </location>
</feature>
<reference evidence="5 6" key="1">
    <citation type="submission" date="2021-06" db="EMBL/GenBank/DDBJ databases">
        <authorList>
            <person name="Palmer J.M."/>
        </authorList>
    </citation>
    <scope>NUCLEOTIDE SEQUENCE [LARGE SCALE GENOMIC DNA]</scope>
    <source>
        <strain evidence="5 6">XC_2019</strain>
        <tissue evidence="5">Muscle</tissue>
    </source>
</reference>
<sequence>QIYLVEGTFHSPHLIYYENYQIGTFVLYKSNLWPFEVHVRQWECGSLVRAASCVCGFVARDGGDVIAFDMCNGEMHETKPHLSVKSRHRSKSSIRISESYQGRKVTVSQQQPHFIIYCSCQADHLKSSPVSGSPQISSDSTCTNHRPVHFRSFIPTLDVTAEYIRSVELQKGNERQQLTLGRLHRRFQSTDMQGTSTGATSSSAQHQSLRLSDLKSFSYFFPEDHESSVEPGPPLEWPTPSGLTQQQARAQCEQTVENSSIAVGCRLLLEDSIIGRAVAMCVADLQLKDELSWLNATLPLLENECERKLVQEQRRQGEHRDAVNILRCPNLCNWNGQCSDWGCVCFPGFSSYDCSQQMGKTHNRYTQRPEI</sequence>
<gene>
    <name evidence="5" type="ORF">XENOCAPTIV_027771</name>
</gene>
<dbReference type="Pfam" id="PF26129">
    <property type="entry name" value="Vwde"/>
    <property type="match status" value="1"/>
</dbReference>
<protein>
    <recommendedName>
        <fullName evidence="4">Vwde helical domain-containing protein</fullName>
    </recommendedName>
</protein>